<keyword evidence="3" id="KW-1185">Reference proteome</keyword>
<proteinExistence type="predicted"/>
<reference evidence="2" key="1">
    <citation type="submission" date="2023-10" db="EMBL/GenBank/DDBJ databases">
        <title>Genome assembly of Pristionchus species.</title>
        <authorList>
            <person name="Yoshida K."/>
            <person name="Sommer R.J."/>
        </authorList>
    </citation>
    <scope>NUCLEOTIDE SEQUENCE</scope>
    <source>
        <strain evidence="2">RS5133</strain>
    </source>
</reference>
<dbReference type="Proteomes" id="UP001432322">
    <property type="component" value="Unassembled WGS sequence"/>
</dbReference>
<evidence type="ECO:0000313" key="3">
    <source>
        <dbReference type="Proteomes" id="UP001432322"/>
    </source>
</evidence>
<feature type="non-terminal residue" evidence="2">
    <location>
        <position position="235"/>
    </location>
</feature>
<protein>
    <submittedName>
        <fullName evidence="2">Uncharacterized protein</fullName>
    </submittedName>
</protein>
<gene>
    <name evidence="1" type="ORF">PFISCL1PPCAC_25976</name>
    <name evidence="2" type="ORF">PFISCL1PPCAC_26008</name>
</gene>
<sequence length="235" mass="26986">KKATTAVADEVIRWFKRARYSKTKDELEEKWESFVNGRSLPDSVVKYMGKVLREWKETSALWVLNEIQGCEGDRGATSNPAESFNKVIKDIEHKQVAVDHLAAVLRWYMQYSVNELERWKHSAGDRKFKNSFQHLADDPLEKYTTIPCPEPEKILEFIMNKQFLLDGEDFNEEEEKVERADPLIADAKSLVSSNAVRSSPGGIYTVACGKSTFVVRMKQNEKTKEVTLTCDCRIN</sequence>
<name>A0AAV5WQZ0_9BILA</name>
<organism evidence="2 3">
    <name type="scientific">Pristionchus fissidentatus</name>
    <dbReference type="NCBI Taxonomy" id="1538716"/>
    <lineage>
        <taxon>Eukaryota</taxon>
        <taxon>Metazoa</taxon>
        <taxon>Ecdysozoa</taxon>
        <taxon>Nematoda</taxon>
        <taxon>Chromadorea</taxon>
        <taxon>Rhabditida</taxon>
        <taxon>Rhabditina</taxon>
        <taxon>Diplogasteromorpha</taxon>
        <taxon>Diplogasteroidea</taxon>
        <taxon>Neodiplogasteridae</taxon>
        <taxon>Pristionchus</taxon>
    </lineage>
</organism>
<dbReference type="EMBL" id="BTSY01000006">
    <property type="protein sequence ID" value="GMT34679.1"/>
    <property type="molecule type" value="Genomic_DNA"/>
</dbReference>
<dbReference type="AlphaFoldDB" id="A0AAV5WQZ0"/>
<feature type="non-terminal residue" evidence="2">
    <location>
        <position position="1"/>
    </location>
</feature>
<comment type="caution">
    <text evidence="2">The sequence shown here is derived from an EMBL/GenBank/DDBJ whole genome shotgun (WGS) entry which is preliminary data.</text>
</comment>
<evidence type="ECO:0000313" key="1">
    <source>
        <dbReference type="EMBL" id="GMT34679.1"/>
    </source>
</evidence>
<evidence type="ECO:0000313" key="2">
    <source>
        <dbReference type="EMBL" id="GMT34711.1"/>
    </source>
</evidence>
<dbReference type="EMBL" id="BTSY01000006">
    <property type="protein sequence ID" value="GMT34711.1"/>
    <property type="molecule type" value="Genomic_DNA"/>
</dbReference>
<accession>A0AAV5WQZ0</accession>